<evidence type="ECO:0000313" key="2">
    <source>
        <dbReference type="EMBL" id="CAA2962421.1"/>
    </source>
</evidence>
<dbReference type="OrthoDB" id="10687198at2759"/>
<keyword evidence="1" id="KW-0812">Transmembrane</keyword>
<organism evidence="2 3">
    <name type="scientific">Olea europaea subsp. europaea</name>
    <dbReference type="NCBI Taxonomy" id="158383"/>
    <lineage>
        <taxon>Eukaryota</taxon>
        <taxon>Viridiplantae</taxon>
        <taxon>Streptophyta</taxon>
        <taxon>Embryophyta</taxon>
        <taxon>Tracheophyta</taxon>
        <taxon>Spermatophyta</taxon>
        <taxon>Magnoliopsida</taxon>
        <taxon>eudicotyledons</taxon>
        <taxon>Gunneridae</taxon>
        <taxon>Pentapetalae</taxon>
        <taxon>asterids</taxon>
        <taxon>lamiids</taxon>
        <taxon>Lamiales</taxon>
        <taxon>Oleaceae</taxon>
        <taxon>Oleeae</taxon>
        <taxon>Olea</taxon>
    </lineage>
</organism>
<protein>
    <submittedName>
        <fullName evidence="2">Uncharacterized protein</fullName>
    </submittedName>
</protein>
<reference evidence="2 3" key="1">
    <citation type="submission" date="2019-12" db="EMBL/GenBank/DDBJ databases">
        <authorList>
            <person name="Alioto T."/>
            <person name="Alioto T."/>
            <person name="Gomez Garrido J."/>
        </authorList>
    </citation>
    <scope>NUCLEOTIDE SEQUENCE [LARGE SCALE GENOMIC DNA]</scope>
</reference>
<dbReference type="Gramene" id="OE9A099896T1">
    <property type="protein sequence ID" value="OE9A099896C1"/>
    <property type="gene ID" value="OE9A099896"/>
</dbReference>
<keyword evidence="1" id="KW-0472">Membrane</keyword>
<dbReference type="Proteomes" id="UP000594638">
    <property type="component" value="Unassembled WGS sequence"/>
</dbReference>
<name>A0A8S0Q3Z6_OLEEU</name>
<gene>
    <name evidence="2" type="ORF">OLEA9_A099896</name>
</gene>
<evidence type="ECO:0000256" key="1">
    <source>
        <dbReference type="SAM" id="Phobius"/>
    </source>
</evidence>
<proteinExistence type="predicted"/>
<feature type="transmembrane region" description="Helical" evidence="1">
    <location>
        <begin position="58"/>
        <end position="76"/>
    </location>
</feature>
<keyword evidence="1" id="KW-1133">Transmembrane helix</keyword>
<sequence length="519" mass="59272">MRSQWEKVLDGCHKQYNETIYKKAATCHDIDDPKFQNYLCDDGQEICLSKREKRIVPLIIYAGVIAVSMVGSFAIVSNELTKYSELANAQREVLIDAGQHLRALRDTIIPITKWGADIDRRVANLQFGEQMKGTVASFLNSIDTFEEEQSANLNQIMAAVSKNKASEVIRKMANVTLWEEPASEWSYLKGCSYKREEDSLALRLHFNMPRVNKLIKIMEAVPLNFYNVSTEQDKSAICWYKYNGPKHVLVNTTNGCKTEIAEFSLEGSVRGQYCSGKEDEMRDDITLWKRDVCQEKVHPRKDHIQDKELNGMHKIYCYPYNISIEGAHQPCPEYPFELPGRTTYRIANLEHYGAYVENEIVKEADLNVSKELVEKLKVANLRYTPPNFGNLTEMSETFDTVFASIMRLPGALETPQIGNLFVDPMGFFKSLVKPVMQYIETVGIALGVIGILFIVALIMPVLEILFALTKVVAFALRAWHASLMKLKHAIHARVHAPNNLKVVRIFKKKKNYWDIKRMA</sequence>
<evidence type="ECO:0000313" key="3">
    <source>
        <dbReference type="Proteomes" id="UP000594638"/>
    </source>
</evidence>
<dbReference type="AlphaFoldDB" id="A0A8S0Q3Z6"/>
<keyword evidence="3" id="KW-1185">Reference proteome</keyword>
<feature type="transmembrane region" description="Helical" evidence="1">
    <location>
        <begin position="438"/>
        <end position="458"/>
    </location>
</feature>
<comment type="caution">
    <text evidence="2">The sequence shown here is derived from an EMBL/GenBank/DDBJ whole genome shotgun (WGS) entry which is preliminary data.</text>
</comment>
<accession>A0A8S0Q3Z6</accession>
<dbReference type="EMBL" id="CACTIH010000962">
    <property type="protein sequence ID" value="CAA2962421.1"/>
    <property type="molecule type" value="Genomic_DNA"/>
</dbReference>